<protein>
    <submittedName>
        <fullName evidence="2">Uncharacterized protein</fullName>
    </submittedName>
</protein>
<proteinExistence type="predicted"/>
<accession>A0A316ZIC3</accession>
<evidence type="ECO:0000313" key="3">
    <source>
        <dbReference type="Proteomes" id="UP000245946"/>
    </source>
</evidence>
<dbReference type="AlphaFoldDB" id="A0A316ZIC3"/>
<sequence>MRAGASGAASASVPPQSRVTGARGLTSAWEDRACRPSVYWTEAWMSWPARKWQDRSPGLRNGAPRRKGVGGVTAAARRQLVWFRRCAAAPATKHDSGMHGRARPLHARAWHTQRDCLTSAHGGKLRIDDRLLLSPAAGTAPRTLHTDADCIEEQHLCIEQCSACVEEDMSSRRRCTSSRCEIAAHTCKRQGGMLRRRGCCSIAPHAADSRCLHTTRSWASSIPLRMLREPSVALALSVRGRPGRWEQSSCGCDACTCSSMQA</sequence>
<organism evidence="2 3">
    <name type="scientific">Tilletiopsis washingtonensis</name>
    <dbReference type="NCBI Taxonomy" id="58919"/>
    <lineage>
        <taxon>Eukaryota</taxon>
        <taxon>Fungi</taxon>
        <taxon>Dikarya</taxon>
        <taxon>Basidiomycota</taxon>
        <taxon>Ustilaginomycotina</taxon>
        <taxon>Exobasidiomycetes</taxon>
        <taxon>Entylomatales</taxon>
        <taxon>Entylomatales incertae sedis</taxon>
        <taxon>Tilletiopsis</taxon>
    </lineage>
</organism>
<gene>
    <name evidence="2" type="ORF">FA09DRAFT_204135</name>
</gene>
<dbReference type="RefSeq" id="XP_025600344.1">
    <property type="nucleotide sequence ID" value="XM_025739452.1"/>
</dbReference>
<feature type="compositionally biased region" description="Low complexity" evidence="1">
    <location>
        <begin position="1"/>
        <end position="12"/>
    </location>
</feature>
<feature type="region of interest" description="Disordered" evidence="1">
    <location>
        <begin position="1"/>
        <end position="24"/>
    </location>
</feature>
<keyword evidence="3" id="KW-1185">Reference proteome</keyword>
<dbReference type="GeneID" id="37266998"/>
<dbReference type="EMBL" id="KZ819286">
    <property type="protein sequence ID" value="PWO00066.1"/>
    <property type="molecule type" value="Genomic_DNA"/>
</dbReference>
<evidence type="ECO:0000313" key="2">
    <source>
        <dbReference type="EMBL" id="PWO00066.1"/>
    </source>
</evidence>
<name>A0A316ZIC3_9BASI</name>
<evidence type="ECO:0000256" key="1">
    <source>
        <dbReference type="SAM" id="MobiDB-lite"/>
    </source>
</evidence>
<reference evidence="2 3" key="1">
    <citation type="journal article" date="2018" name="Mol. Biol. Evol.">
        <title>Broad Genomic Sampling Reveals a Smut Pathogenic Ancestry of the Fungal Clade Ustilaginomycotina.</title>
        <authorList>
            <person name="Kijpornyongpan T."/>
            <person name="Mondo S.J."/>
            <person name="Barry K."/>
            <person name="Sandor L."/>
            <person name="Lee J."/>
            <person name="Lipzen A."/>
            <person name="Pangilinan J."/>
            <person name="LaButti K."/>
            <person name="Hainaut M."/>
            <person name="Henrissat B."/>
            <person name="Grigoriev I.V."/>
            <person name="Spatafora J.W."/>
            <person name="Aime M.C."/>
        </authorList>
    </citation>
    <scope>NUCLEOTIDE SEQUENCE [LARGE SCALE GENOMIC DNA]</scope>
    <source>
        <strain evidence="2 3">MCA 4186</strain>
    </source>
</reference>
<dbReference type="Proteomes" id="UP000245946">
    <property type="component" value="Unassembled WGS sequence"/>
</dbReference>
<feature type="region of interest" description="Disordered" evidence="1">
    <location>
        <begin position="51"/>
        <end position="71"/>
    </location>
</feature>